<dbReference type="InParanoid" id="G2YJI1"/>
<evidence type="ECO:0000313" key="2">
    <source>
        <dbReference type="Proteomes" id="UP000008177"/>
    </source>
</evidence>
<accession>G2YJI1</accession>
<dbReference type="AlphaFoldDB" id="G2YJI1"/>
<reference evidence="2" key="1">
    <citation type="journal article" date="2011" name="PLoS Genet.">
        <title>Genomic analysis of the necrotrophic fungal pathogens Sclerotinia sclerotiorum and Botrytis cinerea.</title>
        <authorList>
            <person name="Amselem J."/>
            <person name="Cuomo C.A."/>
            <person name="van Kan J.A."/>
            <person name="Viaud M."/>
            <person name="Benito E.P."/>
            <person name="Couloux A."/>
            <person name="Coutinho P.M."/>
            <person name="de Vries R.P."/>
            <person name="Dyer P.S."/>
            <person name="Fillinger S."/>
            <person name="Fournier E."/>
            <person name="Gout L."/>
            <person name="Hahn M."/>
            <person name="Kohn L."/>
            <person name="Lapalu N."/>
            <person name="Plummer K.M."/>
            <person name="Pradier J.M."/>
            <person name="Quevillon E."/>
            <person name="Sharon A."/>
            <person name="Simon A."/>
            <person name="ten Have A."/>
            <person name="Tudzynski B."/>
            <person name="Tudzynski P."/>
            <person name="Wincker P."/>
            <person name="Andrew M."/>
            <person name="Anthouard V."/>
            <person name="Beever R.E."/>
            <person name="Beffa R."/>
            <person name="Benoit I."/>
            <person name="Bouzid O."/>
            <person name="Brault B."/>
            <person name="Chen Z."/>
            <person name="Choquer M."/>
            <person name="Collemare J."/>
            <person name="Cotton P."/>
            <person name="Danchin E.G."/>
            <person name="Da Silva C."/>
            <person name="Gautier A."/>
            <person name="Giraud C."/>
            <person name="Giraud T."/>
            <person name="Gonzalez C."/>
            <person name="Grossetete S."/>
            <person name="Guldener U."/>
            <person name="Henrissat B."/>
            <person name="Howlett B.J."/>
            <person name="Kodira C."/>
            <person name="Kretschmer M."/>
            <person name="Lappartient A."/>
            <person name="Leroch M."/>
            <person name="Levis C."/>
            <person name="Mauceli E."/>
            <person name="Neuveglise C."/>
            <person name="Oeser B."/>
            <person name="Pearson M."/>
            <person name="Poulain J."/>
            <person name="Poussereau N."/>
            <person name="Quesneville H."/>
            <person name="Rascle C."/>
            <person name="Schumacher J."/>
            <person name="Segurens B."/>
            <person name="Sexton A."/>
            <person name="Silva E."/>
            <person name="Sirven C."/>
            <person name="Soanes D.M."/>
            <person name="Talbot N.J."/>
            <person name="Templeton M."/>
            <person name="Yandava C."/>
            <person name="Yarden O."/>
            <person name="Zeng Q."/>
            <person name="Rollins J.A."/>
            <person name="Lebrun M.H."/>
            <person name="Dickman M."/>
        </authorList>
    </citation>
    <scope>NUCLEOTIDE SEQUENCE [LARGE SCALE GENOMIC DNA]</scope>
    <source>
        <strain evidence="2">T4</strain>
    </source>
</reference>
<proteinExistence type="predicted"/>
<dbReference type="EMBL" id="FQ790338">
    <property type="protein sequence ID" value="CCD51898.1"/>
    <property type="molecule type" value="Genomic_DNA"/>
</dbReference>
<evidence type="ECO:0000313" key="1">
    <source>
        <dbReference type="EMBL" id="CCD51898.1"/>
    </source>
</evidence>
<name>G2YJI1_BOTF4</name>
<dbReference type="HOGENOM" id="CLU_3335488_0_0_1"/>
<gene>
    <name evidence="1" type="ORF">BofuT4_uP084220.1</name>
</gene>
<protein>
    <submittedName>
        <fullName evidence="1">Uncharacterized protein</fullName>
    </submittedName>
</protein>
<organism evidence="1 2">
    <name type="scientific">Botryotinia fuckeliana (strain T4)</name>
    <name type="common">Noble rot fungus</name>
    <name type="synonym">Botrytis cinerea</name>
    <dbReference type="NCBI Taxonomy" id="999810"/>
    <lineage>
        <taxon>Eukaryota</taxon>
        <taxon>Fungi</taxon>
        <taxon>Dikarya</taxon>
        <taxon>Ascomycota</taxon>
        <taxon>Pezizomycotina</taxon>
        <taxon>Leotiomycetes</taxon>
        <taxon>Helotiales</taxon>
        <taxon>Sclerotiniaceae</taxon>
        <taxon>Botrytis</taxon>
    </lineage>
</organism>
<sequence>MPAVPAPKANLTKWYLGHFVFHGRQHAKHTLYWIIGIR</sequence>
<dbReference type="Proteomes" id="UP000008177">
    <property type="component" value="Unplaced contigs"/>
</dbReference>